<reference evidence="1 2" key="1">
    <citation type="journal article" date="2019" name="Sci. Rep.">
        <title>Orb-weaving spider Araneus ventricosus genome elucidates the spidroin gene catalogue.</title>
        <authorList>
            <person name="Kono N."/>
            <person name="Nakamura H."/>
            <person name="Ohtoshi R."/>
            <person name="Moran D.A.P."/>
            <person name="Shinohara A."/>
            <person name="Yoshida Y."/>
            <person name="Fujiwara M."/>
            <person name="Mori M."/>
            <person name="Tomita M."/>
            <person name="Arakawa K."/>
        </authorList>
    </citation>
    <scope>NUCLEOTIDE SEQUENCE [LARGE SCALE GENOMIC DNA]</scope>
</reference>
<dbReference type="Proteomes" id="UP000499080">
    <property type="component" value="Unassembled WGS sequence"/>
</dbReference>
<dbReference type="OrthoDB" id="10017160at2759"/>
<sequence length="104" mass="11846">MSTNGEQRSWIKIEVARGKNASECYLGLREACALPYKMLAGWVKVFYAGRNETADLHRTDRPSIPQHQIDIEQVFLKKEFLGFSATKAIIPEGPGKLRLEFIYT</sequence>
<accession>A0A4Y2JHU1</accession>
<dbReference type="EMBL" id="BGPR01003561">
    <property type="protein sequence ID" value="GBM89670.1"/>
    <property type="molecule type" value="Genomic_DNA"/>
</dbReference>
<evidence type="ECO:0000313" key="1">
    <source>
        <dbReference type="EMBL" id="GBM89670.1"/>
    </source>
</evidence>
<comment type="caution">
    <text evidence="1">The sequence shown here is derived from an EMBL/GenBank/DDBJ whole genome shotgun (WGS) entry which is preliminary data.</text>
</comment>
<keyword evidence="2" id="KW-1185">Reference proteome</keyword>
<protein>
    <recommendedName>
        <fullName evidence="3">Mos1 transposase HTH domain-containing protein</fullName>
    </recommendedName>
</protein>
<name>A0A4Y2JHU1_ARAVE</name>
<evidence type="ECO:0008006" key="3">
    <source>
        <dbReference type="Google" id="ProtNLM"/>
    </source>
</evidence>
<organism evidence="1 2">
    <name type="scientific">Araneus ventricosus</name>
    <name type="common">Orbweaver spider</name>
    <name type="synonym">Epeira ventricosa</name>
    <dbReference type="NCBI Taxonomy" id="182803"/>
    <lineage>
        <taxon>Eukaryota</taxon>
        <taxon>Metazoa</taxon>
        <taxon>Ecdysozoa</taxon>
        <taxon>Arthropoda</taxon>
        <taxon>Chelicerata</taxon>
        <taxon>Arachnida</taxon>
        <taxon>Araneae</taxon>
        <taxon>Araneomorphae</taxon>
        <taxon>Entelegynae</taxon>
        <taxon>Araneoidea</taxon>
        <taxon>Araneidae</taxon>
        <taxon>Araneus</taxon>
    </lineage>
</organism>
<dbReference type="AlphaFoldDB" id="A0A4Y2JHU1"/>
<gene>
    <name evidence="1" type="ORF">AVEN_2288_1</name>
</gene>
<proteinExistence type="predicted"/>
<evidence type="ECO:0000313" key="2">
    <source>
        <dbReference type="Proteomes" id="UP000499080"/>
    </source>
</evidence>